<dbReference type="PANTHER" id="PTHR46401:SF8">
    <property type="entry name" value="BLL6006 PROTEIN"/>
    <property type="match status" value="1"/>
</dbReference>
<evidence type="ECO:0000313" key="4">
    <source>
        <dbReference type="Proteomes" id="UP000035100"/>
    </source>
</evidence>
<dbReference type="CDD" id="cd03801">
    <property type="entry name" value="GT4_PimA-like"/>
    <property type="match status" value="1"/>
</dbReference>
<reference evidence="3 4" key="1">
    <citation type="submission" date="2013-01" db="EMBL/GenBank/DDBJ databases">
        <authorList>
            <person name="Fiebig A."/>
            <person name="Goeker M."/>
            <person name="Klenk H.-P.P."/>
        </authorList>
    </citation>
    <scope>NUCLEOTIDE SEQUENCE [LARGE SCALE GENOMIC DNA]</scope>
    <source>
        <strain evidence="3 4">DSM 24838</strain>
    </source>
</reference>
<dbReference type="PANTHER" id="PTHR46401">
    <property type="entry name" value="GLYCOSYLTRANSFERASE WBBK-RELATED"/>
    <property type="match status" value="1"/>
</dbReference>
<gene>
    <name evidence="3" type="ORF">Wenmar_03313</name>
</gene>
<dbReference type="eggNOG" id="COG0438">
    <property type="taxonomic scope" value="Bacteria"/>
</dbReference>
<accession>A0A0D0QAZ0</accession>
<keyword evidence="3" id="KW-0808">Transferase</keyword>
<dbReference type="Proteomes" id="UP000035100">
    <property type="component" value="Unassembled WGS sequence"/>
</dbReference>
<sequence length="315" mass="33890">MTAPLDWMADGLDALAPVAGWIDRIADRHEVALLHLNLPSQARGLTGGRPVVAACHSCLATWFSVMRNLPLPPDLGWHRTVTAEGCAAAGTVISPSGSHARLMARVYGTTGVRVVHNASHAPEREWSEGEGILAVGRWWDEGKNAAVLDEAAGLRALDVTMIGDRIGPDFRSVPLHHARAAGSMPHDEALGRVGRAAVFVSPSRYEPFGLAALEAARASRPLVLADIPTYRELWDDAAVFFPPDDPDTLSRTLSDLVHAPNWRRKLGEAARERAARYTPAEHRKAMTAVWQAARDSAAPAPAPPADATPPREVRA</sequence>
<protein>
    <submittedName>
        <fullName evidence="3">Glycosyltransferase</fullName>
    </submittedName>
</protein>
<feature type="domain" description="Glycosyl transferase family 1" evidence="2">
    <location>
        <begin position="181"/>
        <end position="273"/>
    </location>
</feature>
<evidence type="ECO:0000259" key="2">
    <source>
        <dbReference type="Pfam" id="PF00534"/>
    </source>
</evidence>
<comment type="caution">
    <text evidence="3">The sequence shown here is derived from an EMBL/GenBank/DDBJ whole genome shotgun (WGS) entry which is preliminary data.</text>
</comment>
<dbReference type="AlphaFoldDB" id="A0A0D0QAZ0"/>
<keyword evidence="4" id="KW-1185">Reference proteome</keyword>
<proteinExistence type="predicted"/>
<dbReference type="Pfam" id="PF00534">
    <property type="entry name" value="Glycos_transf_1"/>
    <property type="match status" value="1"/>
</dbReference>
<dbReference type="STRING" id="1123501.Wenmar_03313"/>
<dbReference type="GO" id="GO:0016757">
    <property type="term" value="F:glycosyltransferase activity"/>
    <property type="evidence" value="ECO:0007669"/>
    <property type="project" value="InterPro"/>
</dbReference>
<dbReference type="Gene3D" id="3.40.50.2000">
    <property type="entry name" value="Glycogen Phosphorylase B"/>
    <property type="match status" value="2"/>
</dbReference>
<evidence type="ECO:0000313" key="3">
    <source>
        <dbReference type="EMBL" id="KIQ68098.1"/>
    </source>
</evidence>
<dbReference type="SUPFAM" id="SSF53756">
    <property type="entry name" value="UDP-Glycosyltransferase/glycogen phosphorylase"/>
    <property type="match status" value="1"/>
</dbReference>
<name>A0A0D0QAZ0_9RHOB</name>
<dbReference type="EMBL" id="AONG01000017">
    <property type="protein sequence ID" value="KIQ68098.1"/>
    <property type="molecule type" value="Genomic_DNA"/>
</dbReference>
<dbReference type="RefSeq" id="WP_254657730.1">
    <property type="nucleotide sequence ID" value="NZ_KN848374.1"/>
</dbReference>
<feature type="region of interest" description="Disordered" evidence="1">
    <location>
        <begin position="290"/>
        <end position="315"/>
    </location>
</feature>
<dbReference type="InterPro" id="IPR001296">
    <property type="entry name" value="Glyco_trans_1"/>
</dbReference>
<evidence type="ECO:0000256" key="1">
    <source>
        <dbReference type="SAM" id="MobiDB-lite"/>
    </source>
</evidence>
<dbReference type="PATRIC" id="fig|1123501.6.peg.3439"/>
<organism evidence="3 4">
    <name type="scientific">Wenxinia marina DSM 24838</name>
    <dbReference type="NCBI Taxonomy" id="1123501"/>
    <lineage>
        <taxon>Bacteria</taxon>
        <taxon>Pseudomonadati</taxon>
        <taxon>Pseudomonadota</taxon>
        <taxon>Alphaproteobacteria</taxon>
        <taxon>Rhodobacterales</taxon>
        <taxon>Roseobacteraceae</taxon>
        <taxon>Wenxinia</taxon>
    </lineage>
</organism>